<dbReference type="InterPro" id="IPR002661">
    <property type="entry name" value="Ribosome_recyc_fac"/>
</dbReference>
<evidence type="ECO:0000313" key="9">
    <source>
        <dbReference type="Proteomes" id="UP000249239"/>
    </source>
</evidence>
<organism evidence="8 9">
    <name type="scientific">Breznakibacter xylanolyticus</name>
    <dbReference type="NCBI Taxonomy" id="990"/>
    <lineage>
        <taxon>Bacteria</taxon>
        <taxon>Pseudomonadati</taxon>
        <taxon>Bacteroidota</taxon>
        <taxon>Bacteroidia</taxon>
        <taxon>Marinilabiliales</taxon>
        <taxon>Marinilabiliaceae</taxon>
        <taxon>Breznakibacter</taxon>
    </lineage>
</organism>
<dbReference type="GO" id="GO:0006415">
    <property type="term" value="P:translational termination"/>
    <property type="evidence" value="ECO:0007669"/>
    <property type="project" value="UniProtKB-UniRule"/>
</dbReference>
<name>A0A2W7NGQ3_9BACT</name>
<evidence type="ECO:0000256" key="5">
    <source>
        <dbReference type="ARBA" id="ARBA00025050"/>
    </source>
</evidence>
<dbReference type="SUPFAM" id="SSF55194">
    <property type="entry name" value="Ribosome recycling factor, RRF"/>
    <property type="match status" value="1"/>
</dbReference>
<keyword evidence="4 6" id="KW-0648">Protein biosynthesis</keyword>
<dbReference type="Gene3D" id="3.30.1360.40">
    <property type="match status" value="1"/>
</dbReference>
<comment type="function">
    <text evidence="5 6">Responsible for the release of ribosomes from messenger RNA at the termination of protein biosynthesis. May increase the efficiency of translation by recycling ribosomes from one round of translation to another.</text>
</comment>
<gene>
    <name evidence="6" type="primary">frr</name>
    <name evidence="8" type="ORF">LX69_02062</name>
</gene>
<comment type="similarity">
    <text evidence="2 6">Belongs to the RRF family.</text>
</comment>
<dbReference type="OrthoDB" id="9804006at2"/>
<evidence type="ECO:0000256" key="2">
    <source>
        <dbReference type="ARBA" id="ARBA00005912"/>
    </source>
</evidence>
<dbReference type="GO" id="GO:0043023">
    <property type="term" value="F:ribosomal large subunit binding"/>
    <property type="evidence" value="ECO:0007669"/>
    <property type="project" value="TreeGrafter"/>
</dbReference>
<dbReference type="AlphaFoldDB" id="A0A2W7NGQ3"/>
<dbReference type="Gene3D" id="1.10.132.20">
    <property type="entry name" value="Ribosome-recycling factor"/>
    <property type="match status" value="1"/>
</dbReference>
<protein>
    <recommendedName>
        <fullName evidence="6">Ribosome-recycling factor</fullName>
        <shortName evidence="6">RRF</shortName>
    </recommendedName>
    <alternativeName>
        <fullName evidence="6">Ribosome-releasing factor</fullName>
    </alternativeName>
</protein>
<evidence type="ECO:0000313" key="8">
    <source>
        <dbReference type="EMBL" id="PZX15874.1"/>
    </source>
</evidence>
<evidence type="ECO:0000256" key="3">
    <source>
        <dbReference type="ARBA" id="ARBA00022490"/>
    </source>
</evidence>
<dbReference type="Proteomes" id="UP000249239">
    <property type="component" value="Unassembled WGS sequence"/>
</dbReference>
<dbReference type="CDD" id="cd00520">
    <property type="entry name" value="RRF"/>
    <property type="match status" value="1"/>
</dbReference>
<dbReference type="EMBL" id="QKZK01000015">
    <property type="protein sequence ID" value="PZX15874.1"/>
    <property type="molecule type" value="Genomic_DNA"/>
</dbReference>
<dbReference type="FunFam" id="1.10.132.20:FF:000001">
    <property type="entry name" value="Ribosome-recycling factor"/>
    <property type="match status" value="1"/>
</dbReference>
<evidence type="ECO:0000256" key="1">
    <source>
        <dbReference type="ARBA" id="ARBA00004496"/>
    </source>
</evidence>
<keyword evidence="9" id="KW-1185">Reference proteome</keyword>
<comment type="subcellular location">
    <subcellularLocation>
        <location evidence="1 6">Cytoplasm</location>
    </subcellularLocation>
</comment>
<dbReference type="Pfam" id="PF01765">
    <property type="entry name" value="RRF"/>
    <property type="match status" value="1"/>
</dbReference>
<sequence length="187" mass="21140">MNEEVQLLLEDAAERMLKSVDHLDKELAKIRAGKANPKMLDGLMVDYYGTPTPLQQVSNINTPDARTIAIQPWEKTMIGPIERAIMAANLGMNPDNNGEIIRLNVPPLTEERRKSLVKQSRQVGEDAKISVRSARRDAIEELKKMQKDGLPEDMAKDAEAEAQKLHDKYIKKVDELIEKKEKDILTV</sequence>
<evidence type="ECO:0000259" key="7">
    <source>
        <dbReference type="Pfam" id="PF01765"/>
    </source>
</evidence>
<dbReference type="RefSeq" id="WP_111445972.1">
    <property type="nucleotide sequence ID" value="NZ_QKZK01000015.1"/>
</dbReference>
<dbReference type="GO" id="GO:0005737">
    <property type="term" value="C:cytoplasm"/>
    <property type="evidence" value="ECO:0007669"/>
    <property type="project" value="UniProtKB-SubCell"/>
</dbReference>
<keyword evidence="3 6" id="KW-0963">Cytoplasm</keyword>
<proteinExistence type="inferred from homology"/>
<accession>A0A2W7NGQ3</accession>
<dbReference type="InterPro" id="IPR036191">
    <property type="entry name" value="RRF_sf"/>
</dbReference>
<dbReference type="PANTHER" id="PTHR20982:SF3">
    <property type="entry name" value="MITOCHONDRIAL RIBOSOME RECYCLING FACTOR PSEUDO 1"/>
    <property type="match status" value="1"/>
</dbReference>
<evidence type="ECO:0000256" key="6">
    <source>
        <dbReference type="HAMAP-Rule" id="MF_00040"/>
    </source>
</evidence>
<evidence type="ECO:0000256" key="4">
    <source>
        <dbReference type="ARBA" id="ARBA00022917"/>
    </source>
</evidence>
<dbReference type="FunFam" id="3.30.1360.40:FF:000001">
    <property type="entry name" value="Ribosome-recycling factor"/>
    <property type="match status" value="1"/>
</dbReference>
<dbReference type="NCBIfam" id="TIGR00496">
    <property type="entry name" value="frr"/>
    <property type="match status" value="1"/>
</dbReference>
<dbReference type="PANTHER" id="PTHR20982">
    <property type="entry name" value="RIBOSOME RECYCLING FACTOR"/>
    <property type="match status" value="1"/>
</dbReference>
<dbReference type="HAMAP" id="MF_00040">
    <property type="entry name" value="RRF"/>
    <property type="match status" value="1"/>
</dbReference>
<comment type="caution">
    <text evidence="8">The sequence shown here is derived from an EMBL/GenBank/DDBJ whole genome shotgun (WGS) entry which is preliminary data.</text>
</comment>
<reference evidence="8 9" key="1">
    <citation type="submission" date="2018-06" db="EMBL/GenBank/DDBJ databases">
        <title>Genomic Encyclopedia of Archaeal and Bacterial Type Strains, Phase II (KMG-II): from individual species to whole genera.</title>
        <authorList>
            <person name="Goeker M."/>
        </authorList>
    </citation>
    <scope>NUCLEOTIDE SEQUENCE [LARGE SCALE GENOMIC DNA]</scope>
    <source>
        <strain evidence="8 9">DSM 6779</strain>
    </source>
</reference>
<feature type="domain" description="Ribosome recycling factor" evidence="7">
    <location>
        <begin position="23"/>
        <end position="185"/>
    </location>
</feature>
<dbReference type="InterPro" id="IPR023584">
    <property type="entry name" value="Ribosome_recyc_fac_dom"/>
</dbReference>